<accession>A0A1C4F9K7</accession>
<dbReference type="Gene3D" id="3.20.20.450">
    <property type="entry name" value="EAL domain"/>
    <property type="match status" value="1"/>
</dbReference>
<gene>
    <name evidence="2" type="ORF">GA0061070_103310</name>
</gene>
<name>A0A1C4F9K7_9ENTR</name>
<keyword evidence="3" id="KW-1185">Reference proteome</keyword>
<evidence type="ECO:0000313" key="3">
    <source>
        <dbReference type="Proteomes" id="UP000198515"/>
    </source>
</evidence>
<dbReference type="InterPro" id="IPR001633">
    <property type="entry name" value="EAL_dom"/>
</dbReference>
<dbReference type="EMBL" id="FMBC01000033">
    <property type="protein sequence ID" value="SCC52201.1"/>
    <property type="molecule type" value="Genomic_DNA"/>
</dbReference>
<dbReference type="SMART" id="SM00052">
    <property type="entry name" value="EAL"/>
    <property type="match status" value="1"/>
</dbReference>
<dbReference type="Pfam" id="PF00563">
    <property type="entry name" value="EAL"/>
    <property type="match status" value="1"/>
</dbReference>
<dbReference type="PANTHER" id="PTHR33121">
    <property type="entry name" value="CYCLIC DI-GMP PHOSPHODIESTERASE PDEF"/>
    <property type="match status" value="1"/>
</dbReference>
<dbReference type="PROSITE" id="PS50883">
    <property type="entry name" value="EAL"/>
    <property type="match status" value="1"/>
</dbReference>
<feature type="domain" description="EAL" evidence="1">
    <location>
        <begin position="1"/>
        <end position="245"/>
    </location>
</feature>
<protein>
    <submittedName>
        <fullName evidence="2">EAL domain, c-di-GMP-specific phosphodiesterase class I (Or its enzymatically inactive variant)</fullName>
    </submittedName>
</protein>
<dbReference type="AlphaFoldDB" id="A0A1C4F9K7"/>
<organism evidence="2 3">
    <name type="scientific">Kosakonia oryziphila</name>
    <dbReference type="NCBI Taxonomy" id="1005667"/>
    <lineage>
        <taxon>Bacteria</taxon>
        <taxon>Pseudomonadati</taxon>
        <taxon>Pseudomonadota</taxon>
        <taxon>Gammaproteobacteria</taxon>
        <taxon>Enterobacterales</taxon>
        <taxon>Enterobacteriaceae</taxon>
        <taxon>Kosakonia</taxon>
    </lineage>
</organism>
<proteinExistence type="predicted"/>
<sequence>MNITTLEIAGKKLSVNAEFNPVMHLSGKNIFRYEVLAKIYNAKDRWLPVEQSFDILERETIKAVSDFLFETVCELLKMKEGITVSFKLPAQLMNDMAYLASLYQRCGHHHIAPQRIEIEIGKWLTDTPHRDCQAFLEQARTYGFMLLLDNFGSLDESADSLRLFRFDTIKLARTLIYGIATSPAKLSTLHNLIDKVIPPGTHVICEGVERSSDLALLSRYSHIGIEGYIFSRPLTFSQLRLLEGF</sequence>
<reference evidence="3" key="1">
    <citation type="submission" date="2016-08" db="EMBL/GenBank/DDBJ databases">
        <authorList>
            <person name="Varghese N."/>
            <person name="Submissions Spin"/>
        </authorList>
    </citation>
    <scope>NUCLEOTIDE SEQUENCE [LARGE SCALE GENOMIC DNA]</scope>
    <source>
        <strain evidence="3">REICA_142</strain>
    </source>
</reference>
<evidence type="ECO:0000313" key="2">
    <source>
        <dbReference type="EMBL" id="SCC52201.1"/>
    </source>
</evidence>
<dbReference type="OrthoDB" id="1673646at2"/>
<dbReference type="RefSeq" id="WP_090136991.1">
    <property type="nucleotide sequence ID" value="NZ_FMBC01000033.1"/>
</dbReference>
<dbReference type="GO" id="GO:0071111">
    <property type="term" value="F:cyclic-guanylate-specific phosphodiesterase activity"/>
    <property type="evidence" value="ECO:0007669"/>
    <property type="project" value="InterPro"/>
</dbReference>
<dbReference type="InterPro" id="IPR035919">
    <property type="entry name" value="EAL_sf"/>
</dbReference>
<evidence type="ECO:0000259" key="1">
    <source>
        <dbReference type="PROSITE" id="PS50883"/>
    </source>
</evidence>
<dbReference type="PANTHER" id="PTHR33121:SF70">
    <property type="entry name" value="SIGNALING PROTEIN YKOW"/>
    <property type="match status" value="1"/>
</dbReference>
<dbReference type="Proteomes" id="UP000198515">
    <property type="component" value="Unassembled WGS sequence"/>
</dbReference>
<dbReference type="SUPFAM" id="SSF141868">
    <property type="entry name" value="EAL domain-like"/>
    <property type="match status" value="1"/>
</dbReference>
<dbReference type="InterPro" id="IPR050706">
    <property type="entry name" value="Cyclic-di-GMP_PDE-like"/>
</dbReference>
<dbReference type="CDD" id="cd01948">
    <property type="entry name" value="EAL"/>
    <property type="match status" value="1"/>
</dbReference>